<dbReference type="Proteomes" id="UP000701801">
    <property type="component" value="Unassembled WGS sequence"/>
</dbReference>
<dbReference type="AlphaFoldDB" id="A0A9N9LG61"/>
<accession>A0A9N9LG61</accession>
<evidence type="ECO:0008006" key="4">
    <source>
        <dbReference type="Google" id="ProtNLM"/>
    </source>
</evidence>
<sequence>MKLIIVILSFSMTALAQRAGLEMWCNNGTAGDGGCEANGGATFCCAQDKEPGKFDINRKTLGTSRDPDGNPWCGEKGLQVVRCAPLN</sequence>
<reference evidence="2" key="1">
    <citation type="submission" date="2021-07" db="EMBL/GenBank/DDBJ databases">
        <authorList>
            <person name="Durling M."/>
        </authorList>
    </citation>
    <scope>NUCLEOTIDE SEQUENCE</scope>
</reference>
<name>A0A9N9LG61_9HELO</name>
<evidence type="ECO:0000313" key="2">
    <source>
        <dbReference type="EMBL" id="CAG8973143.1"/>
    </source>
</evidence>
<gene>
    <name evidence="2" type="ORF">HYALB_00008674</name>
</gene>
<comment type="caution">
    <text evidence="2">The sequence shown here is derived from an EMBL/GenBank/DDBJ whole genome shotgun (WGS) entry which is preliminary data.</text>
</comment>
<dbReference type="OrthoDB" id="4954273at2759"/>
<feature type="chain" id="PRO_5040193134" description="Hydrophobin" evidence="1">
    <location>
        <begin position="17"/>
        <end position="87"/>
    </location>
</feature>
<protein>
    <recommendedName>
        <fullName evidence="4">Hydrophobin</fullName>
    </recommendedName>
</protein>
<proteinExistence type="predicted"/>
<evidence type="ECO:0000313" key="3">
    <source>
        <dbReference type="Proteomes" id="UP000701801"/>
    </source>
</evidence>
<keyword evidence="1" id="KW-0732">Signal</keyword>
<feature type="signal peptide" evidence="1">
    <location>
        <begin position="1"/>
        <end position="16"/>
    </location>
</feature>
<dbReference type="EMBL" id="CAJVRM010000064">
    <property type="protein sequence ID" value="CAG8973143.1"/>
    <property type="molecule type" value="Genomic_DNA"/>
</dbReference>
<evidence type="ECO:0000256" key="1">
    <source>
        <dbReference type="SAM" id="SignalP"/>
    </source>
</evidence>
<keyword evidence="3" id="KW-1185">Reference proteome</keyword>
<organism evidence="2 3">
    <name type="scientific">Hymenoscyphus albidus</name>
    <dbReference type="NCBI Taxonomy" id="595503"/>
    <lineage>
        <taxon>Eukaryota</taxon>
        <taxon>Fungi</taxon>
        <taxon>Dikarya</taxon>
        <taxon>Ascomycota</taxon>
        <taxon>Pezizomycotina</taxon>
        <taxon>Leotiomycetes</taxon>
        <taxon>Helotiales</taxon>
        <taxon>Helotiaceae</taxon>
        <taxon>Hymenoscyphus</taxon>
    </lineage>
</organism>